<evidence type="ECO:0000256" key="2">
    <source>
        <dbReference type="ARBA" id="ARBA00022490"/>
    </source>
</evidence>
<dbReference type="PANTHER" id="PTHR46436">
    <property type="entry name" value="CENTROSOMAL PROTEIN OF 76 KDA"/>
    <property type="match status" value="1"/>
</dbReference>
<dbReference type="OrthoDB" id="5527234at2759"/>
<evidence type="ECO:0000259" key="4">
    <source>
        <dbReference type="Pfam" id="PF24652"/>
    </source>
</evidence>
<dbReference type="InterPro" id="IPR052299">
    <property type="entry name" value="CEP76"/>
</dbReference>
<evidence type="ECO:0000256" key="1">
    <source>
        <dbReference type="ARBA" id="ARBA00004300"/>
    </source>
</evidence>
<dbReference type="Pfam" id="PF24656">
    <property type="entry name" value="CEPT76_peptidase"/>
    <property type="match status" value="1"/>
</dbReference>
<evidence type="ECO:0000259" key="3">
    <source>
        <dbReference type="Pfam" id="PF15627"/>
    </source>
</evidence>
<dbReference type="InterPro" id="IPR028926">
    <property type="entry name" value="CEP76-C2"/>
</dbReference>
<organism evidence="6 7">
    <name type="scientific">Chlamydomonas reinhardtii</name>
    <name type="common">Chlamydomonas smithii</name>
    <dbReference type="NCBI Taxonomy" id="3055"/>
    <lineage>
        <taxon>Eukaryota</taxon>
        <taxon>Viridiplantae</taxon>
        <taxon>Chlorophyta</taxon>
        <taxon>core chlorophytes</taxon>
        <taxon>Chlorophyceae</taxon>
        <taxon>CS clade</taxon>
        <taxon>Chlamydomonadales</taxon>
        <taxon>Chlamydomonadaceae</taxon>
        <taxon>Chlamydomonas</taxon>
    </lineage>
</organism>
<accession>A0A2K3D0W2</accession>
<dbReference type="RefSeq" id="XP_042917683.1">
    <property type="nucleotide sequence ID" value="XM_043069708.1"/>
</dbReference>
<dbReference type="STRING" id="3055.A0A2K3D0W2"/>
<proteinExistence type="predicted"/>
<dbReference type="InParanoid" id="A0A2K3D0W2"/>
<keyword evidence="2" id="KW-0963">Cytoplasm</keyword>
<evidence type="ECO:0000313" key="7">
    <source>
        <dbReference type="Proteomes" id="UP000006906"/>
    </source>
</evidence>
<dbReference type="Gramene" id="PNW74173">
    <property type="protein sequence ID" value="PNW74173"/>
    <property type="gene ID" value="CHLRE_13g588250v5"/>
</dbReference>
<protein>
    <submittedName>
        <fullName evidence="6">Uncharacterized protein</fullName>
    </submittedName>
</protein>
<dbReference type="Proteomes" id="UP000006906">
    <property type="component" value="Chromosome 13"/>
</dbReference>
<reference evidence="6 7" key="1">
    <citation type="journal article" date="2007" name="Science">
        <title>The Chlamydomonas genome reveals the evolution of key animal and plant functions.</title>
        <authorList>
            <person name="Merchant S.S."/>
            <person name="Prochnik S.E."/>
            <person name="Vallon O."/>
            <person name="Harris E.H."/>
            <person name="Karpowicz S.J."/>
            <person name="Witman G.B."/>
            <person name="Terry A."/>
            <person name="Salamov A."/>
            <person name="Fritz-Laylin L.K."/>
            <person name="Marechal-Drouard L."/>
            <person name="Marshall W.F."/>
            <person name="Qu L.H."/>
            <person name="Nelson D.R."/>
            <person name="Sanderfoot A.A."/>
            <person name="Spalding M.H."/>
            <person name="Kapitonov V.V."/>
            <person name="Ren Q."/>
            <person name="Ferris P."/>
            <person name="Lindquist E."/>
            <person name="Shapiro H."/>
            <person name="Lucas S.M."/>
            <person name="Grimwood J."/>
            <person name="Schmutz J."/>
            <person name="Cardol P."/>
            <person name="Cerutti H."/>
            <person name="Chanfreau G."/>
            <person name="Chen C.L."/>
            <person name="Cognat V."/>
            <person name="Croft M.T."/>
            <person name="Dent R."/>
            <person name="Dutcher S."/>
            <person name="Fernandez E."/>
            <person name="Fukuzawa H."/>
            <person name="Gonzalez-Ballester D."/>
            <person name="Gonzalez-Halphen D."/>
            <person name="Hallmann A."/>
            <person name="Hanikenne M."/>
            <person name="Hippler M."/>
            <person name="Inwood W."/>
            <person name="Jabbari K."/>
            <person name="Kalanon M."/>
            <person name="Kuras R."/>
            <person name="Lefebvre P.A."/>
            <person name="Lemaire S.D."/>
            <person name="Lobanov A.V."/>
            <person name="Lohr M."/>
            <person name="Manuell A."/>
            <person name="Meier I."/>
            <person name="Mets L."/>
            <person name="Mittag M."/>
            <person name="Mittelmeier T."/>
            <person name="Moroney J.V."/>
            <person name="Moseley J."/>
            <person name="Napoli C."/>
            <person name="Nedelcu A.M."/>
            <person name="Niyogi K."/>
            <person name="Novoselov S.V."/>
            <person name="Paulsen I.T."/>
            <person name="Pazour G."/>
            <person name="Purton S."/>
            <person name="Ral J.P."/>
            <person name="Riano-Pachon D.M."/>
            <person name="Riekhof W."/>
            <person name="Rymarquis L."/>
            <person name="Schroda M."/>
            <person name="Stern D."/>
            <person name="Umen J."/>
            <person name="Willows R."/>
            <person name="Wilson N."/>
            <person name="Zimmer S.L."/>
            <person name="Allmer J."/>
            <person name="Balk J."/>
            <person name="Bisova K."/>
            <person name="Chen C.J."/>
            <person name="Elias M."/>
            <person name="Gendler K."/>
            <person name="Hauser C."/>
            <person name="Lamb M.R."/>
            <person name="Ledford H."/>
            <person name="Long J.C."/>
            <person name="Minagawa J."/>
            <person name="Page M.D."/>
            <person name="Pan J."/>
            <person name="Pootakham W."/>
            <person name="Roje S."/>
            <person name="Rose A."/>
            <person name="Stahlberg E."/>
            <person name="Terauchi A.M."/>
            <person name="Yang P."/>
            <person name="Ball S."/>
            <person name="Bowler C."/>
            <person name="Dieckmann C.L."/>
            <person name="Gladyshev V.N."/>
            <person name="Green P."/>
            <person name="Jorgensen R."/>
            <person name="Mayfield S."/>
            <person name="Mueller-Roeber B."/>
            <person name="Rajamani S."/>
            <person name="Sayre R.T."/>
            <person name="Brokstein P."/>
            <person name="Dubchak I."/>
            <person name="Goodstein D."/>
            <person name="Hornick L."/>
            <person name="Huang Y.W."/>
            <person name="Jhaveri J."/>
            <person name="Luo Y."/>
            <person name="Martinez D."/>
            <person name="Ngau W.C."/>
            <person name="Otillar B."/>
            <person name="Poliakov A."/>
            <person name="Porter A."/>
            <person name="Szajkowski L."/>
            <person name="Werner G."/>
            <person name="Zhou K."/>
            <person name="Grigoriev I.V."/>
            <person name="Rokhsar D.S."/>
            <person name="Grossman A.R."/>
        </authorList>
    </citation>
    <scope>NUCLEOTIDE SEQUENCE [LARGE SCALE GENOMIC DNA]</scope>
    <source>
        <strain evidence="7">CC-503</strain>
    </source>
</reference>
<feature type="domain" description="CEP76/DRC7 peptidase-like" evidence="5">
    <location>
        <begin position="434"/>
        <end position="552"/>
    </location>
</feature>
<feature type="domain" description="Centrosomal protein of 76 kDa C-terminal" evidence="4">
    <location>
        <begin position="626"/>
        <end position="767"/>
    </location>
</feature>
<dbReference type="InterPro" id="IPR056290">
    <property type="entry name" value="CEPT76/DRC7_peptidase-like_dom"/>
</dbReference>
<name>A0A2K3D0W2_CHLRE</name>
<dbReference type="AlphaFoldDB" id="A0A2K3D0W2"/>
<gene>
    <name evidence="6" type="ORF">CHLRE_13g588250v5</name>
</gene>
<comment type="subcellular location">
    <subcellularLocation>
        <location evidence="1">Cytoplasm</location>
        <location evidence="1">Cytoskeleton</location>
        <location evidence="1">Microtubule organizing center</location>
        <location evidence="1">Centrosome</location>
    </subcellularLocation>
</comment>
<feature type="domain" description="CEP76 C2" evidence="3">
    <location>
        <begin position="86"/>
        <end position="158"/>
    </location>
</feature>
<evidence type="ECO:0000313" key="6">
    <source>
        <dbReference type="EMBL" id="PNW74173.1"/>
    </source>
</evidence>
<evidence type="ECO:0000259" key="5">
    <source>
        <dbReference type="Pfam" id="PF24656"/>
    </source>
</evidence>
<keyword evidence="7" id="KW-1185">Reference proteome</keyword>
<dbReference type="Pfam" id="PF24652">
    <property type="entry name" value="CEP76_C"/>
    <property type="match status" value="1"/>
</dbReference>
<dbReference type="EMBL" id="CM008974">
    <property type="protein sequence ID" value="PNW74173.1"/>
    <property type="molecule type" value="Genomic_DNA"/>
</dbReference>
<sequence>MEDPKIAELRRGVRQQLQQAGVQGVLHQLLLEYQKTGEVVTPEDALDVLQGRGVIDQLVRSVRPPQPALESLAHLSNVGLMKPAELPPGRAFLHVKVLGGRAFADFLARAPHRGEQLQLALELFGQRFTCEPVPAGAEPAFAGEAFFELPAGAGAAAAAAAAAAGGGAMGTASAWGAADAAAGLGPGSSALGGGGGAAGVAGGGVDPLSLLSLRQGLHLVVMAVSPLAAGEEGSEEADWAPGPGPGSAASAASAIVAAGRLAQRLSVRRLVCALGSAEWRTVLVRKGKVVVSVQLGAGPGVLGGLPVSAAPAGLLTLQLELRPGFSGPLDEALLRSQQRMEAARDADVMTAFVAHAKAWWGEYVSQNLAFKSRPIKVLATAEDGSQHPVCSFVRPLQLGRLLGGAREAARFVSLLRRREDLAPLPTAGQSEVAECWCLLHTVLASGSATKEEMAVLLAGLLLGFGLDAWVVVGRLADGAGHTWVMTRGLLAAPTFWEPATGVRYSATDVDTWPYASVGCVFNNLRLYANCQCDDSAFGTSYVLEDAALWRELPMPPSELPALPWSPIPLARSPLAGAVLAAHAPAITRALAGVGTSAAGPSASAAGPGAGAWGGGGGGLGVVAVAVDTAAVEAALEAQLRQAVATHRRAVLGPGAGPLRWDEGLSHLLMPALAAYEHEAVHCEVAPGNEEFQSAIRRCVPLGWVFKAMPQHHAHTCVPLMAKALLEEDQMLDILGTTAATASFALRVKVFAYPEGLTSVWLMLAVKYSAVAPA</sequence>
<dbReference type="KEGG" id="cre:CHLRE_13g588250v5"/>
<dbReference type="GeneID" id="66056054"/>
<dbReference type="PANTHER" id="PTHR46436:SF1">
    <property type="entry name" value="CENTROSOMAL PROTEIN OF 76 KDA"/>
    <property type="match status" value="1"/>
</dbReference>
<dbReference type="InterPro" id="IPR056288">
    <property type="entry name" value="CEP76_C"/>
</dbReference>
<dbReference type="Pfam" id="PF15627">
    <property type="entry name" value="CEP76-C2"/>
    <property type="match status" value="1"/>
</dbReference>